<dbReference type="Proteomes" id="UP000186817">
    <property type="component" value="Unassembled WGS sequence"/>
</dbReference>
<protein>
    <submittedName>
        <fullName evidence="1">Uncharacterized protein</fullName>
    </submittedName>
</protein>
<gene>
    <name evidence="1" type="ORF">AK812_SmicGene17176</name>
</gene>
<comment type="caution">
    <text evidence="1">The sequence shown here is derived from an EMBL/GenBank/DDBJ whole genome shotgun (WGS) entry which is preliminary data.</text>
</comment>
<proteinExistence type="predicted"/>
<keyword evidence="2" id="KW-1185">Reference proteome</keyword>
<accession>A0A1Q9DYB9</accession>
<reference evidence="1 2" key="1">
    <citation type="submission" date="2016-02" db="EMBL/GenBank/DDBJ databases">
        <title>Genome analysis of coral dinoflagellate symbionts highlights evolutionary adaptations to a symbiotic lifestyle.</title>
        <authorList>
            <person name="Aranda M."/>
            <person name="Li Y."/>
            <person name="Liew Y.J."/>
            <person name="Baumgarten S."/>
            <person name="Simakov O."/>
            <person name="Wilson M."/>
            <person name="Piel J."/>
            <person name="Ashoor H."/>
            <person name="Bougouffa S."/>
            <person name="Bajic V.B."/>
            <person name="Ryu T."/>
            <person name="Ravasi T."/>
            <person name="Bayer T."/>
            <person name="Micklem G."/>
            <person name="Kim H."/>
            <person name="Bhak J."/>
            <person name="Lajeunesse T.C."/>
            <person name="Voolstra C.R."/>
        </authorList>
    </citation>
    <scope>NUCLEOTIDE SEQUENCE [LARGE SCALE GENOMIC DNA]</scope>
    <source>
        <strain evidence="1 2">CCMP2467</strain>
    </source>
</reference>
<evidence type="ECO:0000313" key="1">
    <source>
        <dbReference type="EMBL" id="OLQ00184.1"/>
    </source>
</evidence>
<sequence length="197" mass="22317">MMYHVNPFMLALVVSTQRAPFAVRELYPSDKCANGSGVAASKDIARVCMVPQNYKVTLYSRRIVYRYYDSSDVSCSGPLTRSEVISTDDCILDAEASEIQNESRYAKWTMSLYDAVVEQVYDSADCSGTILETNVLELDVCDHQHRRTFACHEGVVEELHYDVGCAGDNLSWLSFPLQDCIPHEQKSKIYFKLLQDE</sequence>
<dbReference type="OrthoDB" id="425516at2759"/>
<evidence type="ECO:0000313" key="2">
    <source>
        <dbReference type="Proteomes" id="UP000186817"/>
    </source>
</evidence>
<organism evidence="1 2">
    <name type="scientific">Symbiodinium microadriaticum</name>
    <name type="common">Dinoflagellate</name>
    <name type="synonym">Zooxanthella microadriatica</name>
    <dbReference type="NCBI Taxonomy" id="2951"/>
    <lineage>
        <taxon>Eukaryota</taxon>
        <taxon>Sar</taxon>
        <taxon>Alveolata</taxon>
        <taxon>Dinophyceae</taxon>
        <taxon>Suessiales</taxon>
        <taxon>Symbiodiniaceae</taxon>
        <taxon>Symbiodinium</taxon>
    </lineage>
</organism>
<dbReference type="EMBL" id="LSRX01000336">
    <property type="protein sequence ID" value="OLQ00184.1"/>
    <property type="molecule type" value="Genomic_DNA"/>
</dbReference>
<dbReference type="AlphaFoldDB" id="A0A1Q9DYB9"/>
<name>A0A1Q9DYB9_SYMMI</name>